<protein>
    <submittedName>
        <fullName evidence="1">Uncharacterized protein</fullName>
    </submittedName>
</protein>
<reference evidence="1 2" key="1">
    <citation type="submission" date="2017-06" db="EMBL/GenBank/DDBJ databases">
        <title>Genome sequencing of cyanobaciteial culture collection at National Institute for Environmental Studies (NIES).</title>
        <authorList>
            <person name="Hirose Y."/>
            <person name="Shimura Y."/>
            <person name="Fujisawa T."/>
            <person name="Nakamura Y."/>
            <person name="Kawachi M."/>
        </authorList>
    </citation>
    <scope>NUCLEOTIDE SEQUENCE [LARGE SCALE GENOMIC DNA]</scope>
    <source>
        <strain evidence="1 2">NIES-267</strain>
    </source>
</reference>
<organism evidence="1 2">
    <name type="scientific">Calothrix parasitica NIES-267</name>
    <dbReference type="NCBI Taxonomy" id="1973488"/>
    <lineage>
        <taxon>Bacteria</taxon>
        <taxon>Bacillati</taxon>
        <taxon>Cyanobacteriota</taxon>
        <taxon>Cyanophyceae</taxon>
        <taxon>Nostocales</taxon>
        <taxon>Calotrichaceae</taxon>
        <taxon>Calothrix</taxon>
    </lineage>
</organism>
<accession>A0A1Z4M0N6</accession>
<proteinExistence type="predicted"/>
<evidence type="ECO:0000313" key="1">
    <source>
        <dbReference type="EMBL" id="BAY87042.1"/>
    </source>
</evidence>
<sequence length="45" mass="5011">MRKESNIIVFLLFFTAISGCKLATGELKARESEGRFTINSMNSAQ</sequence>
<evidence type="ECO:0000313" key="2">
    <source>
        <dbReference type="Proteomes" id="UP000218418"/>
    </source>
</evidence>
<dbReference type="Proteomes" id="UP000218418">
    <property type="component" value="Chromosome"/>
</dbReference>
<dbReference type="AlphaFoldDB" id="A0A1Z4M0N6"/>
<keyword evidence="2" id="KW-1185">Reference proteome</keyword>
<dbReference type="EMBL" id="AP018227">
    <property type="protein sequence ID" value="BAY87042.1"/>
    <property type="molecule type" value="Genomic_DNA"/>
</dbReference>
<gene>
    <name evidence="1" type="ORF">NIES267_65530</name>
</gene>
<dbReference type="PROSITE" id="PS51257">
    <property type="entry name" value="PROKAR_LIPOPROTEIN"/>
    <property type="match status" value="1"/>
</dbReference>
<name>A0A1Z4M0N6_9CYAN</name>